<gene>
    <name evidence="2" type="ORF">CISIN_1g0224202mg</name>
</gene>
<name>A0A067FTT0_CITSI</name>
<dbReference type="EMBL" id="KK784898">
    <property type="protein sequence ID" value="KDO66858.1"/>
    <property type="molecule type" value="Genomic_DNA"/>
</dbReference>
<dbReference type="AlphaFoldDB" id="A0A067FTT0"/>
<proteinExistence type="predicted"/>
<sequence>RAANTGGGPQDRSSRWGHEKFEGFSWGKNDSSSRATGSGRVALEGNPNQSDRREEKRSIRHDHREKPREDHGRREDKRSRRHSDNNEFEARSREDHYRRDEKRPKRHESESYLREDQDRRGGDKSSTGRGDSSSHRHRER</sequence>
<feature type="region of interest" description="Disordered" evidence="1">
    <location>
        <begin position="1"/>
        <end position="140"/>
    </location>
</feature>
<evidence type="ECO:0000313" key="2">
    <source>
        <dbReference type="EMBL" id="KDO66857.1"/>
    </source>
</evidence>
<feature type="compositionally biased region" description="Basic and acidic residues" evidence="1">
    <location>
        <begin position="12"/>
        <end position="22"/>
    </location>
</feature>
<accession>A0A067FTT0</accession>
<evidence type="ECO:0000256" key="1">
    <source>
        <dbReference type="SAM" id="MobiDB-lite"/>
    </source>
</evidence>
<keyword evidence="3" id="KW-1185">Reference proteome</keyword>
<feature type="non-terminal residue" evidence="2">
    <location>
        <position position="1"/>
    </location>
</feature>
<dbReference type="Proteomes" id="UP000027120">
    <property type="component" value="Unassembled WGS sequence"/>
</dbReference>
<dbReference type="EMBL" id="KK784898">
    <property type="protein sequence ID" value="KDO66860.1"/>
    <property type="molecule type" value="Genomic_DNA"/>
</dbReference>
<dbReference type="EMBL" id="KK784898">
    <property type="protein sequence ID" value="KDO66857.1"/>
    <property type="molecule type" value="Genomic_DNA"/>
</dbReference>
<evidence type="ECO:0000313" key="3">
    <source>
        <dbReference type="Proteomes" id="UP000027120"/>
    </source>
</evidence>
<dbReference type="EMBL" id="KK784898">
    <property type="protein sequence ID" value="KDO66856.1"/>
    <property type="molecule type" value="Genomic_DNA"/>
</dbReference>
<feature type="compositionally biased region" description="Basic and acidic residues" evidence="1">
    <location>
        <begin position="50"/>
        <end position="123"/>
    </location>
</feature>
<protein>
    <submittedName>
        <fullName evidence="2">Uncharacterized protein</fullName>
    </submittedName>
</protein>
<dbReference type="STRING" id="2711.A0A067FTT0"/>
<reference evidence="2 3" key="1">
    <citation type="submission" date="2014-04" db="EMBL/GenBank/DDBJ databases">
        <authorList>
            <consortium name="International Citrus Genome Consortium"/>
            <person name="Gmitter F."/>
            <person name="Chen C."/>
            <person name="Farmerie W."/>
            <person name="Harkins T."/>
            <person name="Desany B."/>
            <person name="Mohiuddin M."/>
            <person name="Kodira C."/>
            <person name="Borodovsky M."/>
            <person name="Lomsadze A."/>
            <person name="Burns P."/>
            <person name="Jenkins J."/>
            <person name="Prochnik S."/>
            <person name="Shu S."/>
            <person name="Chapman J."/>
            <person name="Pitluck S."/>
            <person name="Schmutz J."/>
            <person name="Rokhsar D."/>
        </authorList>
    </citation>
    <scope>NUCLEOTIDE SEQUENCE</scope>
</reference>
<dbReference type="EMBL" id="KK784898">
    <property type="protein sequence ID" value="KDO66859.1"/>
    <property type="molecule type" value="Genomic_DNA"/>
</dbReference>
<organism evidence="2 3">
    <name type="scientific">Citrus sinensis</name>
    <name type="common">Sweet orange</name>
    <name type="synonym">Citrus aurantium var. sinensis</name>
    <dbReference type="NCBI Taxonomy" id="2711"/>
    <lineage>
        <taxon>Eukaryota</taxon>
        <taxon>Viridiplantae</taxon>
        <taxon>Streptophyta</taxon>
        <taxon>Embryophyta</taxon>
        <taxon>Tracheophyta</taxon>
        <taxon>Spermatophyta</taxon>
        <taxon>Magnoliopsida</taxon>
        <taxon>eudicotyledons</taxon>
        <taxon>Gunneridae</taxon>
        <taxon>Pentapetalae</taxon>
        <taxon>rosids</taxon>
        <taxon>malvids</taxon>
        <taxon>Sapindales</taxon>
        <taxon>Rutaceae</taxon>
        <taxon>Aurantioideae</taxon>
        <taxon>Citrus</taxon>
    </lineage>
</organism>